<dbReference type="Proteomes" id="UP000031575">
    <property type="component" value="Unassembled WGS sequence"/>
</dbReference>
<organism evidence="2 3">
    <name type="scientific">Sporothrix brasiliensis 5110</name>
    <dbReference type="NCBI Taxonomy" id="1398154"/>
    <lineage>
        <taxon>Eukaryota</taxon>
        <taxon>Fungi</taxon>
        <taxon>Dikarya</taxon>
        <taxon>Ascomycota</taxon>
        <taxon>Pezizomycotina</taxon>
        <taxon>Sordariomycetes</taxon>
        <taxon>Sordariomycetidae</taxon>
        <taxon>Ophiostomatales</taxon>
        <taxon>Ophiostomataceae</taxon>
        <taxon>Sporothrix</taxon>
    </lineage>
</organism>
<evidence type="ECO:0000256" key="1">
    <source>
        <dbReference type="SAM" id="MobiDB-lite"/>
    </source>
</evidence>
<keyword evidence="3" id="KW-1185">Reference proteome</keyword>
<dbReference type="AlphaFoldDB" id="A0A0C2FI83"/>
<protein>
    <submittedName>
        <fullName evidence="2">Uncharacterized protein</fullName>
    </submittedName>
</protein>
<dbReference type="RefSeq" id="XP_040618773.1">
    <property type="nucleotide sequence ID" value="XM_040759474.1"/>
</dbReference>
<dbReference type="HOGENOM" id="CLU_2528932_0_0_1"/>
<sequence length="84" mass="8534">MAPANAPARELDGGSGAGAGSGGSGGSSGKGAGGKGSTTVPGRIGRPPQWTSTRSRKLVRLYMYSTLSVDKILKVLEDDVFKPR</sequence>
<feature type="compositionally biased region" description="Gly residues" evidence="1">
    <location>
        <begin position="13"/>
        <end position="36"/>
    </location>
</feature>
<dbReference type="OrthoDB" id="194358at2759"/>
<gene>
    <name evidence="2" type="ORF">SPBR_01158</name>
</gene>
<name>A0A0C2FI83_9PEZI</name>
<accession>A0A0C2FI83</accession>
<proteinExistence type="predicted"/>
<dbReference type="EMBL" id="AWTV01000008">
    <property type="protein sequence ID" value="KIH90763.1"/>
    <property type="molecule type" value="Genomic_DNA"/>
</dbReference>
<dbReference type="GeneID" id="63674395"/>
<dbReference type="VEuPathDB" id="FungiDB:SPBR_01158"/>
<comment type="caution">
    <text evidence="2">The sequence shown here is derived from an EMBL/GenBank/DDBJ whole genome shotgun (WGS) entry which is preliminary data.</text>
</comment>
<feature type="region of interest" description="Disordered" evidence="1">
    <location>
        <begin position="1"/>
        <end position="52"/>
    </location>
</feature>
<evidence type="ECO:0000313" key="2">
    <source>
        <dbReference type="EMBL" id="KIH90763.1"/>
    </source>
</evidence>
<reference evidence="2 3" key="1">
    <citation type="journal article" date="2014" name="BMC Genomics">
        <title>Comparative genomics of the major fungal agents of human and animal Sporotrichosis: Sporothrix schenckii and Sporothrix brasiliensis.</title>
        <authorList>
            <person name="Teixeira M.M."/>
            <person name="de Almeida L.G."/>
            <person name="Kubitschek-Barreira P."/>
            <person name="Alves F.L."/>
            <person name="Kioshima E.S."/>
            <person name="Abadio A.K."/>
            <person name="Fernandes L."/>
            <person name="Derengowski L.S."/>
            <person name="Ferreira K.S."/>
            <person name="Souza R.C."/>
            <person name="Ruiz J.C."/>
            <person name="de Andrade N.C."/>
            <person name="Paes H.C."/>
            <person name="Nicola A.M."/>
            <person name="Albuquerque P."/>
            <person name="Gerber A.L."/>
            <person name="Martins V.P."/>
            <person name="Peconick L.D."/>
            <person name="Neto A.V."/>
            <person name="Chaucanez C.B."/>
            <person name="Silva P.A."/>
            <person name="Cunha O.L."/>
            <person name="de Oliveira F.F."/>
            <person name="dos Santos T.C."/>
            <person name="Barros A.L."/>
            <person name="Soares M.A."/>
            <person name="de Oliveira L.M."/>
            <person name="Marini M.M."/>
            <person name="Villalobos-Duno H."/>
            <person name="Cunha M.M."/>
            <person name="de Hoog S."/>
            <person name="da Silveira J.F."/>
            <person name="Henrissat B."/>
            <person name="Nino-Vega G.A."/>
            <person name="Cisalpino P.S."/>
            <person name="Mora-Montes H.M."/>
            <person name="Almeida S.R."/>
            <person name="Stajich J.E."/>
            <person name="Lopes-Bezerra L.M."/>
            <person name="Vasconcelos A.T."/>
            <person name="Felipe M.S."/>
        </authorList>
    </citation>
    <scope>NUCLEOTIDE SEQUENCE [LARGE SCALE GENOMIC DNA]</scope>
    <source>
        <strain evidence="2 3">5110</strain>
    </source>
</reference>
<evidence type="ECO:0000313" key="3">
    <source>
        <dbReference type="Proteomes" id="UP000031575"/>
    </source>
</evidence>